<sequence length="218" mass="23730">MKKSTDTPAGEEFAALCGRGWDVLVPARAGYLAAVSPHYDDVFHDVAQRTEHAGSLGKTDIAALTVWKRLSAQTRWVTELMSLPDTHVRAVTERAVTAVRDTALTRGEAARTGRGIIWELPGFRTGDALASAILTAAAPQRMAVYDRRVQHALDTLGLTLTPTPGRYGRYLQLLDDLLQHRGAHADGWTARDIDTALYWTGANPHPPATSDPDHTASR</sequence>
<protein>
    <submittedName>
        <fullName evidence="1">Uncharacterized protein</fullName>
    </submittedName>
</protein>
<dbReference type="RefSeq" id="WP_381264115.1">
    <property type="nucleotide sequence ID" value="NZ_JBHTBI010000091.1"/>
</dbReference>
<comment type="caution">
    <text evidence="1">The sequence shown here is derived from an EMBL/GenBank/DDBJ whole genome shotgun (WGS) entry which is preliminary data.</text>
</comment>
<reference evidence="2" key="1">
    <citation type="journal article" date="2019" name="Int. J. Syst. Evol. Microbiol.">
        <title>The Global Catalogue of Microorganisms (GCM) 10K type strain sequencing project: providing services to taxonomists for standard genome sequencing and annotation.</title>
        <authorList>
            <consortium name="The Broad Institute Genomics Platform"/>
            <consortium name="The Broad Institute Genome Sequencing Center for Infectious Disease"/>
            <person name="Wu L."/>
            <person name="Ma J."/>
        </authorList>
    </citation>
    <scope>NUCLEOTIDE SEQUENCE [LARGE SCALE GENOMIC DNA]</scope>
    <source>
        <strain evidence="2">CGMCC 4.7198</strain>
    </source>
</reference>
<dbReference type="Proteomes" id="UP001596957">
    <property type="component" value="Unassembled WGS sequence"/>
</dbReference>
<name>A0ABW2VYT9_9ACTN</name>
<keyword evidence="2" id="KW-1185">Reference proteome</keyword>
<accession>A0ABW2VYT9</accession>
<evidence type="ECO:0000313" key="1">
    <source>
        <dbReference type="EMBL" id="MFD0289636.1"/>
    </source>
</evidence>
<evidence type="ECO:0000313" key="2">
    <source>
        <dbReference type="Proteomes" id="UP001596957"/>
    </source>
</evidence>
<organism evidence="1 2">
    <name type="scientific">Streptomyces lutosisoli</name>
    <dbReference type="NCBI Taxonomy" id="2665721"/>
    <lineage>
        <taxon>Bacteria</taxon>
        <taxon>Bacillati</taxon>
        <taxon>Actinomycetota</taxon>
        <taxon>Actinomycetes</taxon>
        <taxon>Kitasatosporales</taxon>
        <taxon>Streptomycetaceae</taxon>
        <taxon>Streptomyces</taxon>
    </lineage>
</organism>
<dbReference type="EMBL" id="JBHTEC010000010">
    <property type="protein sequence ID" value="MFD0289636.1"/>
    <property type="molecule type" value="Genomic_DNA"/>
</dbReference>
<gene>
    <name evidence="1" type="ORF">ACFQZP_50240</name>
</gene>
<proteinExistence type="predicted"/>